<keyword evidence="12 17" id="KW-0573">Peptidoglycan synthesis</keyword>
<dbReference type="GO" id="GO:0071949">
    <property type="term" value="F:FAD binding"/>
    <property type="evidence" value="ECO:0007669"/>
    <property type="project" value="InterPro"/>
</dbReference>
<evidence type="ECO:0000256" key="12">
    <source>
        <dbReference type="ARBA" id="ARBA00022984"/>
    </source>
</evidence>
<dbReference type="Gene3D" id="3.30.43.10">
    <property type="entry name" value="Uridine Diphospho-n-acetylenolpyruvylglucosamine Reductase, domain 2"/>
    <property type="match status" value="1"/>
</dbReference>
<gene>
    <name evidence="17" type="primary">murB</name>
    <name evidence="19" type="ORF">EDM22_11245</name>
</gene>
<dbReference type="SUPFAM" id="SSF56176">
    <property type="entry name" value="FAD-binding/transporter-associated domain-like"/>
    <property type="match status" value="1"/>
</dbReference>
<dbReference type="Gene3D" id="3.30.465.10">
    <property type="match status" value="1"/>
</dbReference>
<dbReference type="EC" id="1.3.1.98" evidence="17"/>
<evidence type="ECO:0000256" key="10">
    <source>
        <dbReference type="ARBA" id="ARBA00022857"/>
    </source>
</evidence>
<comment type="similarity">
    <text evidence="5 17">Belongs to the MurB family.</text>
</comment>
<dbReference type="InterPro" id="IPR016169">
    <property type="entry name" value="FAD-bd_PCMH_sub2"/>
</dbReference>
<dbReference type="InterPro" id="IPR016167">
    <property type="entry name" value="FAD-bd_PCMH_sub1"/>
</dbReference>
<evidence type="ECO:0000256" key="7">
    <source>
        <dbReference type="ARBA" id="ARBA00022618"/>
    </source>
</evidence>
<accession>A0A3M8AAV1</accession>
<keyword evidence="10 17" id="KW-0521">NADP</keyword>
<evidence type="ECO:0000313" key="19">
    <source>
        <dbReference type="EMBL" id="RNB48393.1"/>
    </source>
</evidence>
<evidence type="ECO:0000256" key="16">
    <source>
        <dbReference type="ARBA" id="ARBA00048914"/>
    </source>
</evidence>
<comment type="caution">
    <text evidence="19">The sequence shown here is derived from an EMBL/GenBank/DDBJ whole genome shotgun (WGS) entry which is preliminary data.</text>
</comment>
<evidence type="ECO:0000256" key="1">
    <source>
        <dbReference type="ARBA" id="ARBA00001974"/>
    </source>
</evidence>
<keyword evidence="7 17" id="KW-0132">Cell division</keyword>
<keyword evidence="14 17" id="KW-0131">Cell cycle</keyword>
<dbReference type="PANTHER" id="PTHR21071">
    <property type="entry name" value="UDP-N-ACETYLENOLPYRUVOYLGLUCOSAMINE REDUCTASE"/>
    <property type="match status" value="1"/>
</dbReference>
<dbReference type="Pfam" id="PF02873">
    <property type="entry name" value="MurB_C"/>
    <property type="match status" value="1"/>
</dbReference>
<feature type="active site" evidence="17">
    <location>
        <position position="166"/>
    </location>
</feature>
<evidence type="ECO:0000256" key="13">
    <source>
        <dbReference type="ARBA" id="ARBA00023002"/>
    </source>
</evidence>
<organism evidence="19 20">
    <name type="scientific">Agromyces tardus</name>
    <dbReference type="NCBI Taxonomy" id="2583849"/>
    <lineage>
        <taxon>Bacteria</taxon>
        <taxon>Bacillati</taxon>
        <taxon>Actinomycetota</taxon>
        <taxon>Actinomycetes</taxon>
        <taxon>Micrococcales</taxon>
        <taxon>Microbacteriaceae</taxon>
        <taxon>Agromyces</taxon>
    </lineage>
</organism>
<dbReference type="NCBIfam" id="NF010478">
    <property type="entry name" value="PRK13903.1"/>
    <property type="match status" value="1"/>
</dbReference>
<keyword evidence="9 17" id="KW-0274">FAD</keyword>
<feature type="active site" description="Proton donor" evidence="17">
    <location>
        <position position="252"/>
    </location>
</feature>
<evidence type="ECO:0000313" key="20">
    <source>
        <dbReference type="Proteomes" id="UP000275048"/>
    </source>
</evidence>
<proteinExistence type="inferred from homology"/>
<dbReference type="GO" id="GO:0051301">
    <property type="term" value="P:cell division"/>
    <property type="evidence" value="ECO:0007669"/>
    <property type="project" value="UniProtKB-KW"/>
</dbReference>
<comment type="cofactor">
    <cofactor evidence="1 17">
        <name>FAD</name>
        <dbReference type="ChEBI" id="CHEBI:57692"/>
    </cofactor>
</comment>
<keyword evidence="20" id="KW-1185">Reference proteome</keyword>
<evidence type="ECO:0000256" key="15">
    <source>
        <dbReference type="ARBA" id="ARBA00023316"/>
    </source>
</evidence>
<evidence type="ECO:0000256" key="3">
    <source>
        <dbReference type="ARBA" id="ARBA00004496"/>
    </source>
</evidence>
<evidence type="ECO:0000256" key="14">
    <source>
        <dbReference type="ARBA" id="ARBA00023306"/>
    </source>
</evidence>
<dbReference type="InterPro" id="IPR036635">
    <property type="entry name" value="MurB_C_sf"/>
</dbReference>
<comment type="catalytic activity">
    <reaction evidence="16 17">
        <text>UDP-N-acetyl-alpha-D-muramate + NADP(+) = UDP-N-acetyl-3-O-(1-carboxyvinyl)-alpha-D-glucosamine + NADPH + H(+)</text>
        <dbReference type="Rhea" id="RHEA:12248"/>
        <dbReference type="ChEBI" id="CHEBI:15378"/>
        <dbReference type="ChEBI" id="CHEBI:57783"/>
        <dbReference type="ChEBI" id="CHEBI:58349"/>
        <dbReference type="ChEBI" id="CHEBI:68483"/>
        <dbReference type="ChEBI" id="CHEBI:70757"/>
        <dbReference type="EC" id="1.3.1.98"/>
    </reaction>
</comment>
<keyword evidence="6 17" id="KW-0963">Cytoplasm</keyword>
<dbReference type="EMBL" id="RHHB01000020">
    <property type="protein sequence ID" value="RNB48393.1"/>
    <property type="molecule type" value="Genomic_DNA"/>
</dbReference>
<evidence type="ECO:0000259" key="18">
    <source>
        <dbReference type="PROSITE" id="PS51387"/>
    </source>
</evidence>
<evidence type="ECO:0000256" key="9">
    <source>
        <dbReference type="ARBA" id="ARBA00022827"/>
    </source>
</evidence>
<dbReference type="PANTHER" id="PTHR21071:SF4">
    <property type="entry name" value="UDP-N-ACETYLENOLPYRUVOYLGLUCOSAMINE REDUCTASE"/>
    <property type="match status" value="1"/>
</dbReference>
<dbReference type="InterPro" id="IPR011601">
    <property type="entry name" value="MurB_C"/>
</dbReference>
<keyword evidence="11 17" id="KW-0133">Cell shape</keyword>
<reference evidence="19 20" key="1">
    <citation type="submission" date="2018-10" db="EMBL/GenBank/DDBJ databases">
        <title>Isolation, diversity and antibacterial activity of antinobacteria from the wheat rhizosphere soil.</title>
        <authorList>
            <person name="Sun T."/>
        </authorList>
    </citation>
    <scope>NUCLEOTIDE SEQUENCE [LARGE SCALE GENOMIC DNA]</scope>
    <source>
        <strain evidence="19 20">SJ-23</strain>
    </source>
</reference>
<dbReference type="InterPro" id="IPR006094">
    <property type="entry name" value="Oxid_FAD_bind_N"/>
</dbReference>
<dbReference type="Gene3D" id="3.90.78.10">
    <property type="entry name" value="UDP-N-acetylenolpyruvoylglucosamine reductase, C-terminal domain"/>
    <property type="match status" value="1"/>
</dbReference>
<dbReference type="GO" id="GO:0071555">
    <property type="term" value="P:cell wall organization"/>
    <property type="evidence" value="ECO:0007669"/>
    <property type="project" value="UniProtKB-KW"/>
</dbReference>
<dbReference type="PROSITE" id="PS51387">
    <property type="entry name" value="FAD_PCMH"/>
    <property type="match status" value="1"/>
</dbReference>
<dbReference type="OrthoDB" id="9804753at2"/>
<dbReference type="GO" id="GO:0009252">
    <property type="term" value="P:peptidoglycan biosynthetic process"/>
    <property type="evidence" value="ECO:0007669"/>
    <property type="project" value="UniProtKB-UniRule"/>
</dbReference>
<protein>
    <recommendedName>
        <fullName evidence="17">UDP-N-acetylenolpyruvoylglucosamine reductase</fullName>
        <ecNumber evidence="17">1.3.1.98</ecNumber>
    </recommendedName>
    <alternativeName>
        <fullName evidence="17">UDP-N-acetylmuramate dehydrogenase</fullName>
    </alternativeName>
</protein>
<evidence type="ECO:0000256" key="2">
    <source>
        <dbReference type="ARBA" id="ARBA00003921"/>
    </source>
</evidence>
<sequence>MTDARFSDLTTLQVGGPIAHLVTATTQRDLVELVTEAQHEGGRWMVVGGGSNLLVGEEGFDGTVIRVATKGIEVLPAPADAADAVVRLRVQAGENWDDLVAWTVEHGYAGLEALSGIPGSVGASPVQNIGAYGQELAAALVGIEFLAEGDDEPHVMTAEELELGYRTSVLKQGLRGVVVSVDLVLHDTAAERAVLGEALGTPIAYRQLADALGVQLGDRVPVAAVREAVLALRAGKGMVLDPADPDSVSAGSFFTNPIVTERVARTLPADAPRWYVEPDEPDEVTPLATLASESPLDAFLAHQASLEQAQSSTDAAPAEPLVKLSAAWLIEHSGVRRGFALPGSRAGISTKHTLALTNRGGATAEEIAQLARFVRSRVQSEFGIVLHPEPVLVGIEL</sequence>
<comment type="pathway">
    <text evidence="4 17">Cell wall biogenesis; peptidoglycan biosynthesis.</text>
</comment>
<dbReference type="AlphaFoldDB" id="A0A3M8AAV1"/>
<comment type="function">
    <text evidence="2 17">Cell wall formation.</text>
</comment>
<evidence type="ECO:0000256" key="17">
    <source>
        <dbReference type="HAMAP-Rule" id="MF_00037"/>
    </source>
</evidence>
<evidence type="ECO:0000256" key="5">
    <source>
        <dbReference type="ARBA" id="ARBA00010485"/>
    </source>
</evidence>
<keyword evidence="15 17" id="KW-0961">Cell wall biogenesis/degradation</keyword>
<dbReference type="GO" id="GO:0008360">
    <property type="term" value="P:regulation of cell shape"/>
    <property type="evidence" value="ECO:0007669"/>
    <property type="project" value="UniProtKB-KW"/>
</dbReference>
<dbReference type="Proteomes" id="UP000275048">
    <property type="component" value="Unassembled WGS sequence"/>
</dbReference>
<name>A0A3M8AAV1_9MICO</name>
<dbReference type="SUPFAM" id="SSF56194">
    <property type="entry name" value="Uridine diphospho-N-Acetylenolpyruvylglucosamine reductase, MurB, C-terminal domain"/>
    <property type="match status" value="1"/>
</dbReference>
<dbReference type="HAMAP" id="MF_00037">
    <property type="entry name" value="MurB"/>
    <property type="match status" value="1"/>
</dbReference>
<evidence type="ECO:0000256" key="11">
    <source>
        <dbReference type="ARBA" id="ARBA00022960"/>
    </source>
</evidence>
<comment type="subcellular location">
    <subcellularLocation>
        <location evidence="3 17">Cytoplasm</location>
    </subcellularLocation>
</comment>
<dbReference type="GO" id="GO:0005829">
    <property type="term" value="C:cytosol"/>
    <property type="evidence" value="ECO:0007669"/>
    <property type="project" value="TreeGrafter"/>
</dbReference>
<evidence type="ECO:0000256" key="6">
    <source>
        <dbReference type="ARBA" id="ARBA00022490"/>
    </source>
</evidence>
<dbReference type="RefSeq" id="WP_122937138.1">
    <property type="nucleotide sequence ID" value="NZ_JBHSNT010000008.1"/>
</dbReference>
<evidence type="ECO:0000256" key="8">
    <source>
        <dbReference type="ARBA" id="ARBA00022630"/>
    </source>
</evidence>
<dbReference type="GO" id="GO:0008762">
    <property type="term" value="F:UDP-N-acetylmuramate dehydrogenase activity"/>
    <property type="evidence" value="ECO:0007669"/>
    <property type="project" value="UniProtKB-UniRule"/>
</dbReference>
<dbReference type="UniPathway" id="UPA00219"/>
<feature type="active site" evidence="17">
    <location>
        <position position="389"/>
    </location>
</feature>
<dbReference type="InterPro" id="IPR003170">
    <property type="entry name" value="MurB"/>
</dbReference>
<dbReference type="InterPro" id="IPR016166">
    <property type="entry name" value="FAD-bd_PCMH"/>
</dbReference>
<keyword evidence="8 17" id="KW-0285">Flavoprotein</keyword>
<keyword evidence="13 17" id="KW-0560">Oxidoreductase</keyword>
<feature type="domain" description="FAD-binding PCMH-type" evidence="18">
    <location>
        <begin position="14"/>
        <end position="188"/>
    </location>
</feature>
<dbReference type="Pfam" id="PF01565">
    <property type="entry name" value="FAD_binding_4"/>
    <property type="match status" value="1"/>
</dbReference>
<evidence type="ECO:0000256" key="4">
    <source>
        <dbReference type="ARBA" id="ARBA00004752"/>
    </source>
</evidence>
<dbReference type="InterPro" id="IPR036318">
    <property type="entry name" value="FAD-bd_PCMH-like_sf"/>
</dbReference>